<dbReference type="InterPro" id="IPR009594">
    <property type="entry name" value="Tscrpt_reg_HTH_AraC_N"/>
</dbReference>
<dbReference type="Pfam" id="PF12833">
    <property type="entry name" value="HTH_18"/>
    <property type="match status" value="1"/>
</dbReference>
<protein>
    <submittedName>
        <fullName evidence="4">AraC family transcriptional regulator</fullName>
    </submittedName>
</protein>
<feature type="domain" description="HTH araC/xylS-type" evidence="3">
    <location>
        <begin position="195"/>
        <end position="293"/>
    </location>
</feature>
<reference evidence="4" key="2">
    <citation type="submission" date="2020-08" db="EMBL/GenBank/DDBJ databases">
        <authorList>
            <person name="Lai Q."/>
        </authorList>
    </citation>
    <scope>NUCLEOTIDE SEQUENCE</scope>
    <source>
        <strain evidence="4">S27-2</strain>
    </source>
</reference>
<dbReference type="GO" id="GO:0003700">
    <property type="term" value="F:DNA-binding transcription factor activity"/>
    <property type="evidence" value="ECO:0007669"/>
    <property type="project" value="InterPro"/>
</dbReference>
<dbReference type="PANTHER" id="PTHR43436:SF1">
    <property type="entry name" value="TRANSCRIPTIONAL REGULATORY PROTEIN"/>
    <property type="match status" value="1"/>
</dbReference>
<accession>A0A8J6ISA6</accession>
<dbReference type="InterPro" id="IPR009057">
    <property type="entry name" value="Homeodomain-like_sf"/>
</dbReference>
<dbReference type="PANTHER" id="PTHR43436">
    <property type="entry name" value="ARAC-FAMILY TRANSCRIPTIONAL REGULATOR"/>
    <property type="match status" value="1"/>
</dbReference>
<dbReference type="EMBL" id="JACNEP010000004">
    <property type="protein sequence ID" value="MBC3765484.1"/>
    <property type="molecule type" value="Genomic_DNA"/>
</dbReference>
<organism evidence="4 5">
    <name type="scientific">Neptunicella marina</name>
    <dbReference type="NCBI Taxonomy" id="2125989"/>
    <lineage>
        <taxon>Bacteria</taxon>
        <taxon>Pseudomonadati</taxon>
        <taxon>Pseudomonadota</taxon>
        <taxon>Gammaproteobacteria</taxon>
        <taxon>Alteromonadales</taxon>
        <taxon>Alteromonadaceae</taxon>
        <taxon>Neptunicella</taxon>
    </lineage>
</organism>
<evidence type="ECO:0000313" key="4">
    <source>
        <dbReference type="EMBL" id="MBC3765484.1"/>
    </source>
</evidence>
<gene>
    <name evidence="4" type="ORF">H8B19_06320</name>
</gene>
<name>A0A8J6ISA6_9ALTE</name>
<dbReference type="RefSeq" id="WP_186505959.1">
    <property type="nucleotide sequence ID" value="NZ_JACNEP010000004.1"/>
</dbReference>
<keyword evidence="1" id="KW-0805">Transcription regulation</keyword>
<dbReference type="PROSITE" id="PS01124">
    <property type="entry name" value="HTH_ARAC_FAMILY_2"/>
    <property type="match status" value="1"/>
</dbReference>
<evidence type="ECO:0000256" key="2">
    <source>
        <dbReference type="ARBA" id="ARBA00023163"/>
    </source>
</evidence>
<dbReference type="AlphaFoldDB" id="A0A8J6ISA6"/>
<sequence>MNASLIPLQQSLIPIIDRWSAGHLDYATAIPGLNLFRRETPLPPAFCLIKPSVVLVVQGDKQMYAGDKTYPYDITRFLITSLELPAKSETLSASAEKPCLGLNLELDKRLITEMVAHGEVPSKSDVTEGCVGTGRVTDKLLESFQRLVSLLDEPEAVSALLPGVMREIHYRLLTSDQGSRLRQIASVEGQGYKIAKAIDWLCLHFSEPLSIDALSSQVQMSTTTFHSHFRRLTSMTPLQYQKWLRLNEAKRLMLNDDLDAASAGYKVGYESPSQFNREYSRLFGVSPRRDVEMLRTQLVS</sequence>
<dbReference type="SUPFAM" id="SSF46689">
    <property type="entry name" value="Homeodomain-like"/>
    <property type="match status" value="2"/>
</dbReference>
<evidence type="ECO:0000313" key="5">
    <source>
        <dbReference type="Proteomes" id="UP000601768"/>
    </source>
</evidence>
<evidence type="ECO:0000259" key="3">
    <source>
        <dbReference type="PROSITE" id="PS01124"/>
    </source>
</evidence>
<reference evidence="4" key="1">
    <citation type="journal article" date="2018" name="Int. J. Syst. Evol. Microbiol.">
        <title>Neptunicella marina gen. nov., sp. nov., isolated from surface seawater.</title>
        <authorList>
            <person name="Liu X."/>
            <person name="Lai Q."/>
            <person name="Du Y."/>
            <person name="Zhang X."/>
            <person name="Liu Z."/>
            <person name="Sun F."/>
            <person name="Shao Z."/>
        </authorList>
    </citation>
    <scope>NUCLEOTIDE SEQUENCE</scope>
    <source>
        <strain evidence="4">S27-2</strain>
    </source>
</reference>
<evidence type="ECO:0000256" key="1">
    <source>
        <dbReference type="ARBA" id="ARBA00023015"/>
    </source>
</evidence>
<dbReference type="Proteomes" id="UP000601768">
    <property type="component" value="Unassembled WGS sequence"/>
</dbReference>
<proteinExistence type="predicted"/>
<dbReference type="Gene3D" id="1.10.10.60">
    <property type="entry name" value="Homeodomain-like"/>
    <property type="match status" value="2"/>
</dbReference>
<dbReference type="GO" id="GO:0043565">
    <property type="term" value="F:sequence-specific DNA binding"/>
    <property type="evidence" value="ECO:0007669"/>
    <property type="project" value="InterPro"/>
</dbReference>
<dbReference type="InterPro" id="IPR018060">
    <property type="entry name" value="HTH_AraC"/>
</dbReference>
<keyword evidence="5" id="KW-1185">Reference proteome</keyword>
<dbReference type="SMART" id="SM00342">
    <property type="entry name" value="HTH_ARAC"/>
    <property type="match status" value="1"/>
</dbReference>
<comment type="caution">
    <text evidence="4">The sequence shown here is derived from an EMBL/GenBank/DDBJ whole genome shotgun (WGS) entry which is preliminary data.</text>
</comment>
<dbReference type="Pfam" id="PF06719">
    <property type="entry name" value="AraC_N"/>
    <property type="match status" value="1"/>
</dbReference>
<keyword evidence="2" id="KW-0804">Transcription</keyword>